<dbReference type="PANTHER" id="PTHR12935">
    <property type="entry name" value="GAMMA-GLUTAMYLCYCLOTRANSFERASE"/>
    <property type="match status" value="1"/>
</dbReference>
<sequence>MPELPQWYFGYGSNMVSDVFTKRRQIQPLKSEVAVIESHTLCFDVMGVPYTDPAMGGIRLATAQDVPVYGVAYLLSPDDMRRVIITEGGGIAYKTAVLTATLQRDSTRISVITLIARHQIASSYERMPSERYMGLLIQGAKEKSLPEFYQKRLASQPTFKAVPNPRFRIGKWLFDSFWQRVAFYIQKGVHHFNDENGNVPGWFLNVFDG</sequence>
<dbReference type="GO" id="GO:0003839">
    <property type="term" value="F:gamma-glutamylcyclotransferase activity"/>
    <property type="evidence" value="ECO:0007669"/>
    <property type="project" value="UniProtKB-EC"/>
</dbReference>
<keyword evidence="2" id="KW-0456">Lyase</keyword>
<reference evidence="5 6" key="1">
    <citation type="submission" date="2015-06" db="EMBL/GenBank/DDBJ databases">
        <title>Talaromyces atroroseus IBT 11181 draft genome.</title>
        <authorList>
            <person name="Rasmussen K.B."/>
            <person name="Rasmussen S."/>
            <person name="Petersen B."/>
            <person name="Sicheritz-Ponten T."/>
            <person name="Mortensen U.H."/>
            <person name="Thrane U."/>
        </authorList>
    </citation>
    <scope>NUCLEOTIDE SEQUENCE [LARGE SCALE GENOMIC DNA]</scope>
    <source>
        <strain evidence="5 6">IBT 11181</strain>
    </source>
</reference>
<dbReference type="GeneID" id="31008055"/>
<dbReference type="EC" id="4.3.2.9" evidence="1"/>
<protein>
    <recommendedName>
        <fullName evidence="1">gamma-glutamylcyclotransferase</fullName>
        <ecNumber evidence="1">4.3.2.9</ecNumber>
    </recommendedName>
</protein>
<gene>
    <name evidence="5" type="ORF">UA08_08299</name>
</gene>
<dbReference type="EMBL" id="LFMY01000014">
    <property type="protein sequence ID" value="OKL56489.1"/>
    <property type="molecule type" value="Genomic_DNA"/>
</dbReference>
<evidence type="ECO:0000256" key="4">
    <source>
        <dbReference type="PIRSR" id="PIRSR617939-2"/>
    </source>
</evidence>
<comment type="caution">
    <text evidence="5">The sequence shown here is derived from an EMBL/GenBank/DDBJ whole genome shotgun (WGS) entry which is preliminary data.</text>
</comment>
<evidence type="ECO:0000256" key="1">
    <source>
        <dbReference type="ARBA" id="ARBA00012346"/>
    </source>
</evidence>
<feature type="binding site" evidence="4">
    <location>
        <position position="132"/>
    </location>
    <ligand>
        <name>substrate</name>
    </ligand>
</feature>
<accession>A0A225ALQ0</accession>
<name>A0A225ALQ0_TALAT</name>
<feature type="binding site" evidence="4">
    <location>
        <begin position="8"/>
        <end position="13"/>
    </location>
    <ligand>
        <name>substrate</name>
    </ligand>
</feature>
<organism evidence="5 6">
    <name type="scientific">Talaromyces atroroseus</name>
    <dbReference type="NCBI Taxonomy" id="1441469"/>
    <lineage>
        <taxon>Eukaryota</taxon>
        <taxon>Fungi</taxon>
        <taxon>Dikarya</taxon>
        <taxon>Ascomycota</taxon>
        <taxon>Pezizomycotina</taxon>
        <taxon>Eurotiomycetes</taxon>
        <taxon>Eurotiomycetidae</taxon>
        <taxon>Eurotiales</taxon>
        <taxon>Trichocomaceae</taxon>
        <taxon>Talaromyces</taxon>
        <taxon>Talaromyces sect. Trachyspermi</taxon>
    </lineage>
</organism>
<keyword evidence="6" id="KW-1185">Reference proteome</keyword>
<proteinExistence type="predicted"/>
<dbReference type="RefSeq" id="XP_020116610.1">
    <property type="nucleotide sequence ID" value="XM_020263207.1"/>
</dbReference>
<feature type="active site" description="Proton acceptor" evidence="3">
    <location>
        <position position="87"/>
    </location>
</feature>
<dbReference type="Gene3D" id="3.10.490.10">
    <property type="entry name" value="Gamma-glutamyl cyclotransferase-like"/>
    <property type="match status" value="1"/>
</dbReference>
<evidence type="ECO:0000313" key="6">
    <source>
        <dbReference type="Proteomes" id="UP000214365"/>
    </source>
</evidence>
<evidence type="ECO:0000256" key="2">
    <source>
        <dbReference type="ARBA" id="ARBA00023239"/>
    </source>
</evidence>
<dbReference type="AlphaFoldDB" id="A0A225ALQ0"/>
<dbReference type="OrthoDB" id="2017317at2759"/>
<dbReference type="InterPro" id="IPR017939">
    <property type="entry name" value="G-Glutamylcylcotransferase"/>
</dbReference>
<evidence type="ECO:0000313" key="5">
    <source>
        <dbReference type="EMBL" id="OKL56489.1"/>
    </source>
</evidence>
<evidence type="ECO:0000256" key="3">
    <source>
        <dbReference type="PIRSR" id="PIRSR617939-1"/>
    </source>
</evidence>
<dbReference type="Pfam" id="PF13772">
    <property type="entry name" value="AIG2_2"/>
    <property type="match status" value="1"/>
</dbReference>
<dbReference type="Proteomes" id="UP000214365">
    <property type="component" value="Unassembled WGS sequence"/>
</dbReference>
<dbReference type="PANTHER" id="PTHR12935:SF0">
    <property type="entry name" value="GAMMA-GLUTAMYLCYCLOTRANSFERASE"/>
    <property type="match status" value="1"/>
</dbReference>